<proteinExistence type="predicted"/>
<protein>
    <submittedName>
        <fullName evidence="1">Uncharacterized protein</fullName>
    </submittedName>
</protein>
<name>A0AAD6FAZ6_9TELE</name>
<dbReference type="EMBL" id="JAPTMU010000019">
    <property type="protein sequence ID" value="KAJ4927282.1"/>
    <property type="molecule type" value="Genomic_DNA"/>
</dbReference>
<gene>
    <name evidence="1" type="ORF">JOQ06_015016</name>
</gene>
<keyword evidence="2" id="KW-1185">Reference proteome</keyword>
<organism evidence="1 2">
    <name type="scientific">Pogonophryne albipinna</name>
    <dbReference type="NCBI Taxonomy" id="1090488"/>
    <lineage>
        <taxon>Eukaryota</taxon>
        <taxon>Metazoa</taxon>
        <taxon>Chordata</taxon>
        <taxon>Craniata</taxon>
        <taxon>Vertebrata</taxon>
        <taxon>Euteleostomi</taxon>
        <taxon>Actinopterygii</taxon>
        <taxon>Neopterygii</taxon>
        <taxon>Teleostei</taxon>
        <taxon>Neoteleostei</taxon>
        <taxon>Acanthomorphata</taxon>
        <taxon>Eupercaria</taxon>
        <taxon>Perciformes</taxon>
        <taxon>Notothenioidei</taxon>
        <taxon>Pogonophryne</taxon>
    </lineage>
</organism>
<dbReference type="Proteomes" id="UP001219934">
    <property type="component" value="Unassembled WGS sequence"/>
</dbReference>
<dbReference type="AlphaFoldDB" id="A0AAD6FAZ6"/>
<accession>A0AAD6FAZ6</accession>
<comment type="caution">
    <text evidence="1">The sequence shown here is derived from an EMBL/GenBank/DDBJ whole genome shotgun (WGS) entry which is preliminary data.</text>
</comment>
<evidence type="ECO:0000313" key="2">
    <source>
        <dbReference type="Proteomes" id="UP001219934"/>
    </source>
</evidence>
<sequence length="89" mass="9688">MKTLAKVQGRTEQLLGYRVDKVSDTSREKLLSDENPDIKTPAAAGRGDYSDLDYDCGILFLSSPPGITTGIVVCMWSCVCVSVQHDACF</sequence>
<reference evidence="1" key="1">
    <citation type="submission" date="2022-11" db="EMBL/GenBank/DDBJ databases">
        <title>Chromosome-level genome of Pogonophryne albipinna.</title>
        <authorList>
            <person name="Jo E."/>
        </authorList>
    </citation>
    <scope>NUCLEOTIDE SEQUENCE</scope>
    <source>
        <strain evidence="1">SGF0006</strain>
        <tissue evidence="1">Muscle</tissue>
    </source>
</reference>
<evidence type="ECO:0000313" key="1">
    <source>
        <dbReference type="EMBL" id="KAJ4927282.1"/>
    </source>
</evidence>